<evidence type="ECO:0000256" key="6">
    <source>
        <dbReference type="ARBA" id="ARBA00013647"/>
    </source>
</evidence>
<feature type="domain" description="Thiaminase-2/PQQC" evidence="9">
    <location>
        <begin position="9"/>
        <end position="117"/>
    </location>
</feature>
<comment type="catalytic activity">
    <reaction evidence="8">
        <text>thiamine + H2O = 5-(2-hydroxyethyl)-4-methylthiazole + 4-amino-5-hydroxymethyl-2-methylpyrimidine + H(+)</text>
        <dbReference type="Rhea" id="RHEA:17509"/>
        <dbReference type="ChEBI" id="CHEBI:15377"/>
        <dbReference type="ChEBI" id="CHEBI:15378"/>
        <dbReference type="ChEBI" id="CHEBI:16892"/>
        <dbReference type="ChEBI" id="CHEBI:17957"/>
        <dbReference type="ChEBI" id="CHEBI:18385"/>
        <dbReference type="EC" id="3.5.99.2"/>
    </reaction>
</comment>
<evidence type="ECO:0000256" key="3">
    <source>
        <dbReference type="ARBA" id="ARBA00010264"/>
    </source>
</evidence>
<gene>
    <name evidence="10" type="ordered locus">MPTP_0977</name>
</gene>
<evidence type="ECO:0000256" key="4">
    <source>
        <dbReference type="ARBA" id="ARBA00011881"/>
    </source>
</evidence>
<comment type="similarity">
    <text evidence="3">Belongs to the TenA family.</text>
</comment>
<evidence type="ECO:0000256" key="1">
    <source>
        <dbReference type="ARBA" id="ARBA00001881"/>
    </source>
</evidence>
<protein>
    <recommendedName>
        <fullName evidence="6">Aminopyrimidine aminohydrolase</fullName>
        <ecNumber evidence="5">3.5.99.2</ecNumber>
    </recommendedName>
</protein>
<dbReference type="InterPro" id="IPR016084">
    <property type="entry name" value="Haem_Oase-like_multi-hlx"/>
</dbReference>
<dbReference type="AlphaFoldDB" id="F3YAA8"/>
<dbReference type="HOGENOM" id="CLU_167523_0_0_9"/>
<dbReference type="Proteomes" id="UP000008456">
    <property type="component" value="Chromosome"/>
</dbReference>
<dbReference type="KEGG" id="mps:MPTP_0977"/>
<dbReference type="UniPathway" id="UPA00060"/>
<sequence>MTFTTEARAKAETIWLECQHHPFIKKLQNGSLEMDIFRYYLIQDYHYLIVFNEILLHAAELTNEAANKKLFLDNAEGLKNTEIAFRKNFFKESMITENEVKQVPIAPATYHYITHLSS</sequence>
<dbReference type="Gene3D" id="1.20.910.10">
    <property type="entry name" value="Heme oxygenase-like"/>
    <property type="match status" value="1"/>
</dbReference>
<dbReference type="Pfam" id="PF03070">
    <property type="entry name" value="TENA_THI-4"/>
    <property type="match status" value="1"/>
</dbReference>
<reference key="2">
    <citation type="submission" date="2011-04" db="EMBL/GenBank/DDBJ databases">
        <title>Whole genome sequence of Melissococcus plutonius ATCC 35311.</title>
        <authorList>
            <person name="Okumura K."/>
            <person name="Arai R."/>
            <person name="Osaki M."/>
            <person name="Okura M."/>
            <person name="Kirikae T."/>
            <person name="Takamatsu D."/>
            <person name="Akiyama T."/>
        </authorList>
    </citation>
    <scope>NUCLEOTIDE SEQUENCE</scope>
    <source>
        <strain>ATCC 35311</strain>
    </source>
</reference>
<evidence type="ECO:0000256" key="7">
    <source>
        <dbReference type="ARBA" id="ARBA00022977"/>
    </source>
</evidence>
<comment type="catalytic activity">
    <reaction evidence="1">
        <text>4-amino-5-aminomethyl-2-methylpyrimidine + H2O = 4-amino-5-hydroxymethyl-2-methylpyrimidine + NH4(+)</text>
        <dbReference type="Rhea" id="RHEA:31799"/>
        <dbReference type="ChEBI" id="CHEBI:15377"/>
        <dbReference type="ChEBI" id="CHEBI:16892"/>
        <dbReference type="ChEBI" id="CHEBI:28938"/>
        <dbReference type="ChEBI" id="CHEBI:63416"/>
        <dbReference type="EC" id="3.5.99.2"/>
    </reaction>
</comment>
<dbReference type="STRING" id="940190.MPTP_0977"/>
<dbReference type="GO" id="GO:0005829">
    <property type="term" value="C:cytosol"/>
    <property type="evidence" value="ECO:0007669"/>
    <property type="project" value="TreeGrafter"/>
</dbReference>
<dbReference type="PANTHER" id="PTHR43198:SF2">
    <property type="entry name" value="SI:CH1073-67J19.1-RELATED"/>
    <property type="match status" value="1"/>
</dbReference>
<organism evidence="10 11">
    <name type="scientific">Melissococcus plutonius (strain ATCC 35311 / DSM 29964 / CIP 104052 / LMG 20360 / NCIMB 702443)</name>
    <dbReference type="NCBI Taxonomy" id="940190"/>
    <lineage>
        <taxon>Bacteria</taxon>
        <taxon>Bacillati</taxon>
        <taxon>Bacillota</taxon>
        <taxon>Bacilli</taxon>
        <taxon>Lactobacillales</taxon>
        <taxon>Enterococcaceae</taxon>
        <taxon>Melissococcus</taxon>
    </lineage>
</organism>
<dbReference type="EMBL" id="AP012200">
    <property type="protein sequence ID" value="BAK21436.1"/>
    <property type="molecule type" value="Genomic_DNA"/>
</dbReference>
<dbReference type="SUPFAM" id="SSF48613">
    <property type="entry name" value="Heme oxygenase-like"/>
    <property type="match status" value="1"/>
</dbReference>
<dbReference type="GO" id="GO:0009228">
    <property type="term" value="P:thiamine biosynthetic process"/>
    <property type="evidence" value="ECO:0007669"/>
    <property type="project" value="UniProtKB-KW"/>
</dbReference>
<reference evidence="10 11" key="1">
    <citation type="journal article" date="2011" name="J. Bacteriol.">
        <title>Complete genome sequence of Melissococcus plutonius ATCC 35311.</title>
        <authorList>
            <person name="Okumura K."/>
            <person name="Arai R."/>
            <person name="Okura M."/>
            <person name="Kirikae T."/>
            <person name="Takamatsu D."/>
            <person name="Osaki M."/>
            <person name="Miyoshi-Akiyama T."/>
        </authorList>
    </citation>
    <scope>NUCLEOTIDE SEQUENCE [LARGE SCALE GENOMIC DNA]</scope>
    <source>
        <strain evidence="11">ATCC 35311 / CIP 104052 / LMG 20360 / NCIMB 702443</strain>
    </source>
</reference>
<keyword evidence="10" id="KW-0378">Hydrolase</keyword>
<name>F3YAA8_MELPT</name>
<dbReference type="EC" id="3.5.99.2" evidence="5"/>
<evidence type="ECO:0000256" key="5">
    <source>
        <dbReference type="ARBA" id="ARBA00012684"/>
    </source>
</evidence>
<dbReference type="InterPro" id="IPR050967">
    <property type="entry name" value="Thiamine_Salvage_TenA"/>
</dbReference>
<comment type="subunit">
    <text evidence="4">Homotetramer.</text>
</comment>
<evidence type="ECO:0000256" key="2">
    <source>
        <dbReference type="ARBA" id="ARBA00004948"/>
    </source>
</evidence>
<comment type="pathway">
    <text evidence="2">Cofactor biosynthesis; thiamine diphosphate biosynthesis.</text>
</comment>
<dbReference type="GO" id="GO:0050334">
    <property type="term" value="F:thiaminase activity"/>
    <property type="evidence" value="ECO:0007669"/>
    <property type="project" value="UniProtKB-EC"/>
</dbReference>
<evidence type="ECO:0000313" key="11">
    <source>
        <dbReference type="Proteomes" id="UP000008456"/>
    </source>
</evidence>
<dbReference type="InterPro" id="IPR004305">
    <property type="entry name" value="Thiaminase-2/PQQC"/>
</dbReference>
<keyword evidence="11" id="KW-1185">Reference proteome</keyword>
<keyword evidence="7" id="KW-0784">Thiamine biosynthesis</keyword>
<proteinExistence type="inferred from homology"/>
<evidence type="ECO:0000313" key="10">
    <source>
        <dbReference type="EMBL" id="BAK21436.1"/>
    </source>
</evidence>
<accession>F3YAA8</accession>
<evidence type="ECO:0000259" key="9">
    <source>
        <dbReference type="Pfam" id="PF03070"/>
    </source>
</evidence>
<dbReference type="PANTHER" id="PTHR43198">
    <property type="entry name" value="BIFUNCTIONAL TH2 PROTEIN"/>
    <property type="match status" value="1"/>
</dbReference>
<dbReference type="GO" id="GO:0009229">
    <property type="term" value="P:thiamine diphosphate biosynthetic process"/>
    <property type="evidence" value="ECO:0007669"/>
    <property type="project" value="UniProtKB-UniPathway"/>
</dbReference>
<dbReference type="RefSeq" id="WP_013773874.1">
    <property type="nucleotide sequence ID" value="NC_015516.1"/>
</dbReference>
<evidence type="ECO:0000256" key="8">
    <source>
        <dbReference type="ARBA" id="ARBA00048337"/>
    </source>
</evidence>